<evidence type="ECO:0000313" key="5">
    <source>
        <dbReference type="EMBL" id="MFC1851075.1"/>
    </source>
</evidence>
<dbReference type="InterPro" id="IPR041462">
    <property type="entry name" value="Bact_A2M_MG6"/>
</dbReference>
<dbReference type="InterPro" id="IPR011625">
    <property type="entry name" value="A2M_N_BRD"/>
</dbReference>
<feature type="domain" description="Alpha-2-macroglobulin" evidence="4">
    <location>
        <begin position="1118"/>
        <end position="1208"/>
    </location>
</feature>
<dbReference type="InterPro" id="IPR001599">
    <property type="entry name" value="Macroglobln_a2"/>
</dbReference>
<dbReference type="InterPro" id="IPR002890">
    <property type="entry name" value="MG2"/>
</dbReference>
<dbReference type="PANTHER" id="PTHR40094">
    <property type="entry name" value="ALPHA-2-MACROGLOBULIN HOMOLOG"/>
    <property type="match status" value="1"/>
</dbReference>
<comment type="similarity">
    <text evidence="1">Belongs to the protease inhibitor I39 (alpha-2-macroglobulin) family. Bacterial alpha-2-macroglobulin subfamily.</text>
</comment>
<evidence type="ECO:0000256" key="2">
    <source>
        <dbReference type="SAM" id="SignalP"/>
    </source>
</evidence>
<dbReference type="InterPro" id="IPR008930">
    <property type="entry name" value="Terpenoid_cyclase/PrenylTrfase"/>
</dbReference>
<evidence type="ECO:0000259" key="3">
    <source>
        <dbReference type="SMART" id="SM01359"/>
    </source>
</evidence>
<keyword evidence="2" id="KW-0732">Signal</keyword>
<feature type="signal peptide" evidence="2">
    <location>
        <begin position="1"/>
        <end position="25"/>
    </location>
</feature>
<dbReference type="InterPro" id="IPR051802">
    <property type="entry name" value="YfhM-like"/>
</dbReference>
<dbReference type="Gene3D" id="1.50.10.20">
    <property type="match status" value="1"/>
</dbReference>
<dbReference type="SMART" id="SM01360">
    <property type="entry name" value="A2M"/>
    <property type="match status" value="1"/>
</dbReference>
<dbReference type="InterPro" id="IPR047565">
    <property type="entry name" value="Alpha-macroglob_thiol-ester_cl"/>
</dbReference>
<gene>
    <name evidence="5" type="ORF">ACFL27_12850</name>
</gene>
<dbReference type="PROSITE" id="PS51257">
    <property type="entry name" value="PROKAR_LIPOPROTEIN"/>
    <property type="match status" value="1"/>
</dbReference>
<dbReference type="Gene3D" id="2.60.40.1930">
    <property type="match status" value="1"/>
</dbReference>
<feature type="domain" description="Alpha-2-macroglobulin bait region" evidence="3">
    <location>
        <begin position="898"/>
        <end position="1052"/>
    </location>
</feature>
<evidence type="ECO:0000256" key="1">
    <source>
        <dbReference type="ARBA" id="ARBA00010556"/>
    </source>
</evidence>
<evidence type="ECO:0000259" key="4">
    <source>
        <dbReference type="SMART" id="SM01360"/>
    </source>
</evidence>
<dbReference type="Pfam" id="PF17973">
    <property type="entry name" value="bMG10"/>
    <property type="match status" value="1"/>
</dbReference>
<dbReference type="Pfam" id="PF17962">
    <property type="entry name" value="bMG6"/>
    <property type="match status" value="1"/>
</dbReference>
<dbReference type="InterPro" id="IPR011626">
    <property type="entry name" value="Alpha-macroglobulin_TED"/>
</dbReference>
<dbReference type="SMART" id="SM01359">
    <property type="entry name" value="A2M_N_2"/>
    <property type="match status" value="1"/>
</dbReference>
<dbReference type="PANTHER" id="PTHR40094:SF1">
    <property type="entry name" value="UBIQUITIN DOMAIN-CONTAINING PROTEIN"/>
    <property type="match status" value="1"/>
</dbReference>
<feature type="chain" id="PRO_5045259017" evidence="2">
    <location>
        <begin position="26"/>
        <end position="1805"/>
    </location>
</feature>
<reference evidence="5 6" key="1">
    <citation type="submission" date="2024-09" db="EMBL/GenBank/DDBJ databases">
        <title>Laminarin stimulates single cell rates of sulfate reduction while oxygen inhibits transcriptomic activity in coastal marine sediment.</title>
        <authorList>
            <person name="Lindsay M."/>
            <person name="Orcutt B."/>
            <person name="Emerson D."/>
            <person name="Stepanauskas R."/>
            <person name="D'Angelo T."/>
        </authorList>
    </citation>
    <scope>NUCLEOTIDE SEQUENCE [LARGE SCALE GENOMIC DNA]</scope>
    <source>
        <strain evidence="5">SAG AM-311-K15</strain>
    </source>
</reference>
<dbReference type="EMBL" id="JBHPBY010000150">
    <property type="protein sequence ID" value="MFC1851075.1"/>
    <property type="molecule type" value="Genomic_DNA"/>
</dbReference>
<dbReference type="InterPro" id="IPR021868">
    <property type="entry name" value="Alpha_2_Macroglob_MG3"/>
</dbReference>
<organism evidence="5 6">
    <name type="scientific">candidate division CSSED10-310 bacterium</name>
    <dbReference type="NCBI Taxonomy" id="2855610"/>
    <lineage>
        <taxon>Bacteria</taxon>
        <taxon>Bacteria division CSSED10-310</taxon>
    </lineage>
</organism>
<dbReference type="SMART" id="SM01419">
    <property type="entry name" value="Thiol-ester_cl"/>
    <property type="match status" value="1"/>
</dbReference>
<dbReference type="Pfam" id="PF00207">
    <property type="entry name" value="A2M"/>
    <property type="match status" value="1"/>
</dbReference>
<dbReference type="CDD" id="cd02891">
    <property type="entry name" value="A2M_like"/>
    <property type="match status" value="1"/>
</dbReference>
<name>A0ABV6YY09_UNCC1</name>
<accession>A0ABV6YY09</accession>
<comment type="caution">
    <text evidence="5">The sequence shown here is derived from an EMBL/GenBank/DDBJ whole genome shotgun (WGS) entry which is preliminary data.</text>
</comment>
<dbReference type="Pfam" id="PF11974">
    <property type="entry name" value="bMG3"/>
    <property type="match status" value="1"/>
</dbReference>
<proteinExistence type="inferred from homology"/>
<dbReference type="Proteomes" id="UP001594351">
    <property type="component" value="Unassembled WGS sequence"/>
</dbReference>
<dbReference type="InterPro" id="IPR041246">
    <property type="entry name" value="Bact_MG10"/>
</dbReference>
<dbReference type="Pfam" id="PF07678">
    <property type="entry name" value="TED_complement"/>
    <property type="match status" value="1"/>
</dbReference>
<dbReference type="SUPFAM" id="SSF48239">
    <property type="entry name" value="Terpenoid cyclases/Protein prenyltransferases"/>
    <property type="match status" value="1"/>
</dbReference>
<sequence length="1805" mass="204217">MVRSIRFIVLWSIIMACVVSPGATNTEEATGNETLQIVSHRFLTDGEIKENDWRLEITFSHPVPLLRLYNFIMLEQNGTPQRISFKSVKGAAAVSAGEDQDSLVTTVVIAPAAVVAARFQNKIKISAGLIDASGDHVLLKDWLLEFTSETTFTITSIEPSDKEDRIKVHFSDWVTLDRFRKNLKINPFVSLRWYDSHIDKNKNILNLRGNFERGRTYLITLPADFRSNSDKLYSKTKYRFTMPDQAPAIKFEQKGNIIERDSRQLLSIQLMNVDEVLFEGISIPPILAPMVSGYLSKHLKKRSQKKIPPEQDALNVPDLNHFLEETNQKLVQKAASFPEYQTFLGEYYEEKQLFFRKSSPNEWQNFSMPLTFRKNKKKGGIEVIRLLNNKGHSQTDFRVFRITDIGLTVKRSGSALLLWATSLRTGQPLADVSVLAYTRDSAIHAVGKTDGQGILLIDPDASYPTIKFNTRDEKNMTQSPVQCDRITNLVASTPDDCSYLEIGSTGYLKLPGIDHRNFQAGKSTVLKGYVFTERGIYRPGATVHFKGFIREYAQGEIRTPSEYTCRLLINDARNEEYYRHEMTISKFGTISGEITLNSYDPLGTYTLFIKDKSGKKVLAKRSFQVQEFRAPRHYADITFKQGSRPNSEYINWPRQEQYLTCNIKGNYYAGGPLKHGQVRWKTYFAGTKFKVAAQPDFTFGYPGDFQKDLLESGDSMLDEKGDALITVPLNQSVLSGLYSLEMTASVIDFDGRVASTTEVYQIQPDFLVGIRNHKKTVDVGDNQQLTLIVVDRKGKIIKTGKVTVDVFQQGWSYVRKRNQYGNIYWASHRVWRRSYSQGIHLNNGTALFDFDFAMSGQYLIKVSYTHQEQTFVSGTTYNVQGYYYGYDYESRSKPYEKIDIIPDKSEYEVGDIMKVKIRSGKPIKHALLTIEQESILQEKYISALNETINITLSDSSAPNVYISVLGIIPRGEFPIYKEQYDSESPTFVFGTTQVAVKQKIQKMALSINMDREFSPALPGSELSFQLATTDGHGRGVQSEIAVCVVDERVLALTAFTTPTLDKFLRFQKPLAVFTFESRLNLLKQTPFELLQNQPLTGGGGFRAGQDIPSQIRKNFNPVAYFNPGLITDEAGMAVVKCTLPDTMTTYRVYAVACDPGARFATSQKALKVVKDFYLEPGLPRFFRTGDSFSCYISAFNKTESHGPVKFQAQSDENISLSKPEGTFQLGSFDRVLLPLEGTAIRAGTATMTFSGFFQNRDDALKIDVPLHSPYVFTTDYVFGTFTSQTDITYSFPDGTTGIPFQELEEDSVEVLLILSGSPFLRLSGGFRYLLKYPYGCIEQTSSGVMPLAALRDLVEKELIYSITLEETDVFINSGVERLLSMQTESGGFSYWPGHFRPNKWGTLYALAALTMAEKSGVEIPADRLRKAHQYLVREIMEHPKQNHIFKAMAAYLLALKNNLSEQTFQLVSDNLENQPRQAANLCLLAAYHMNYMAPDKLEATLRRVLDKPDEYAGADYFYAHHREKAIATLAASTILPHSQVANQEAQRLLGGINRRGIWTSTADTGWALLALGKFFSESSFNQDELKVTITYAGGEPQTFMLDPKRNKTISFPAQAFWQKPKLSVSVEPEATLLYQLVTKFPRIDYQKAGYQNGFEIEKTIKNTDGSDTIRLGDIVEVTIKISIPERSYRFIALNDPLPAGLVAINSALKTEESVDDGLDRGEGYWWNYWDPKGYYRFRPNHFEIRDDRVLVFKDYAWPSSYQYSYYARAVCPGSFTVPSTFIQLMYSPKICAYTPSKKITILPQQ</sequence>
<protein>
    <submittedName>
        <fullName evidence="5">Alpha-2-macroglobulin</fullName>
    </submittedName>
</protein>
<keyword evidence="6" id="KW-1185">Reference proteome</keyword>
<dbReference type="Pfam" id="PF01835">
    <property type="entry name" value="MG2"/>
    <property type="match status" value="1"/>
</dbReference>
<evidence type="ECO:0000313" key="6">
    <source>
        <dbReference type="Proteomes" id="UP001594351"/>
    </source>
</evidence>
<dbReference type="Pfam" id="PF07703">
    <property type="entry name" value="A2M_BRD"/>
    <property type="match status" value="1"/>
</dbReference>